<comment type="catalytic activity">
    <reaction evidence="8">
        <text>a 2,3-saturated acyl-[ACP] + NAD(+) = a (2E)-enoyl-[ACP] + NADH + H(+)</text>
        <dbReference type="Rhea" id="RHEA:10240"/>
        <dbReference type="Rhea" id="RHEA-COMP:9925"/>
        <dbReference type="Rhea" id="RHEA-COMP:9926"/>
        <dbReference type="ChEBI" id="CHEBI:15378"/>
        <dbReference type="ChEBI" id="CHEBI:57540"/>
        <dbReference type="ChEBI" id="CHEBI:57945"/>
        <dbReference type="ChEBI" id="CHEBI:78784"/>
        <dbReference type="ChEBI" id="CHEBI:78785"/>
        <dbReference type="EC" id="1.3.1.9"/>
    </reaction>
</comment>
<dbReference type="UniPathway" id="UPA00915"/>
<organism evidence="11">
    <name type="scientific">Streptomyces variabilis</name>
    <dbReference type="NCBI Taxonomy" id="67372"/>
    <lineage>
        <taxon>Bacteria</taxon>
        <taxon>Bacillati</taxon>
        <taxon>Actinomycetota</taxon>
        <taxon>Actinomycetes</taxon>
        <taxon>Kitasatosporales</taxon>
        <taxon>Streptomycetaceae</taxon>
        <taxon>Streptomyces</taxon>
        <taxon>Streptomyces griseoincarnatus group</taxon>
    </lineage>
</organism>
<dbReference type="AlphaFoldDB" id="A0A0U3J4A3"/>
<keyword evidence="5 8" id="KW-0560">Oxidoreductase</keyword>
<keyword evidence="7 8" id="KW-0275">Fatty acid biosynthesis</keyword>
<dbReference type="PANTHER" id="PTHR43159:SF2">
    <property type="entry name" value="ENOYL-[ACYL-CARRIER-PROTEIN] REDUCTASE [NADH], CHLOROPLASTIC"/>
    <property type="match status" value="1"/>
</dbReference>
<dbReference type="InterPro" id="IPR014358">
    <property type="entry name" value="Enoyl-ACP_Rdtase_NADH"/>
</dbReference>
<feature type="binding site" evidence="10">
    <location>
        <position position="160"/>
    </location>
    <ligand>
        <name>NAD(+)</name>
        <dbReference type="ChEBI" id="CHEBI:57540"/>
    </ligand>
</feature>
<sequence length="271" mass="28356">MGLLNGKTLLVTGVITDSSIAFHAARAAQEQGARVVLTGYGRLSLVQRIARRLPEPAPVIELDVTDAEQLASLADRVRPHADRIDGVLHSVAFAPPGALDGNFLTTSWDEAATTFRISTYSLQALTSAVLPLMDRGGSVVGLDFDASSAWSGYDWMGVAKAGLESCTRYLASHLGARGIRVNLVAAGPLLTMAARNISPTAESEGAAPFGSEWSERSPLGWDPSDFEPVARACVALLSDLFPATTGEIVHVDGGAHAIGDRPARLAAEVAG</sequence>
<protein>
    <recommendedName>
        <fullName evidence="8">Enoyl-[acyl-carrier-protein] reductase [NADH]</fullName>
        <ecNumber evidence="8">1.3.1.9</ecNumber>
    </recommendedName>
</protein>
<dbReference type="InterPro" id="IPR002347">
    <property type="entry name" value="SDR_fam"/>
</dbReference>
<dbReference type="PANTHER" id="PTHR43159">
    <property type="entry name" value="ENOYL-[ACYL-CARRIER-PROTEIN] REDUCTASE"/>
    <property type="match status" value="1"/>
</dbReference>
<feature type="binding site" evidence="10">
    <location>
        <begin position="19"/>
        <end position="20"/>
    </location>
    <ligand>
        <name>NAD(+)</name>
        <dbReference type="ChEBI" id="CHEBI:57540"/>
    </ligand>
</feature>
<dbReference type="PIRSF" id="PIRSF000094">
    <property type="entry name" value="Enoyl-ACP_rdct"/>
    <property type="match status" value="1"/>
</dbReference>
<comment type="pathway">
    <text evidence="1">Lipid metabolism.</text>
</comment>
<keyword evidence="4" id="KW-0276">Fatty acid metabolism</keyword>
<evidence type="ECO:0000256" key="8">
    <source>
        <dbReference type="PIRNR" id="PIRNR000094"/>
    </source>
</evidence>
<dbReference type="EMBL" id="KT362050">
    <property type="protein sequence ID" value="ALV82451.1"/>
    <property type="molecule type" value="Genomic_DNA"/>
</dbReference>
<feature type="binding site" evidence="9">
    <location>
        <position position="94"/>
    </location>
    <ligand>
        <name>substrate</name>
    </ligand>
</feature>
<evidence type="ECO:0000256" key="1">
    <source>
        <dbReference type="ARBA" id="ARBA00005189"/>
    </source>
</evidence>
<dbReference type="Gene3D" id="3.40.50.720">
    <property type="entry name" value="NAD(P)-binding Rossmann-like Domain"/>
    <property type="match status" value="1"/>
</dbReference>
<dbReference type="InterPro" id="IPR036291">
    <property type="entry name" value="NAD(P)-bd_dom_sf"/>
</dbReference>
<dbReference type="EC" id="1.3.1.9" evidence="8"/>
<feature type="binding site" evidence="10">
    <location>
        <position position="13"/>
    </location>
    <ligand>
        <name>NAD(+)</name>
        <dbReference type="ChEBI" id="CHEBI:57540"/>
    </ligand>
</feature>
<evidence type="ECO:0000313" key="11">
    <source>
        <dbReference type="EMBL" id="ALV82451.1"/>
    </source>
</evidence>
<evidence type="ECO:0000256" key="10">
    <source>
        <dbReference type="PIRSR" id="PIRSR000094-3"/>
    </source>
</evidence>
<evidence type="ECO:0000256" key="3">
    <source>
        <dbReference type="ARBA" id="ARBA00022516"/>
    </source>
</evidence>
<evidence type="ECO:0000256" key="7">
    <source>
        <dbReference type="ARBA" id="ARBA00023160"/>
    </source>
</evidence>
<dbReference type="NCBIfam" id="NF005908">
    <property type="entry name" value="PRK07889.1"/>
    <property type="match status" value="1"/>
</dbReference>
<evidence type="ECO:0000256" key="5">
    <source>
        <dbReference type="ARBA" id="ARBA00023002"/>
    </source>
</evidence>
<dbReference type="Pfam" id="PF13561">
    <property type="entry name" value="adh_short_C2"/>
    <property type="match status" value="1"/>
</dbReference>
<keyword evidence="8 10" id="KW-0520">NAD</keyword>
<accession>A0A0U3J4A3</accession>
<dbReference type="GO" id="GO:0004318">
    <property type="term" value="F:enoyl-[acyl-carrier-protein] reductase (NADH) activity"/>
    <property type="evidence" value="ECO:0007669"/>
    <property type="project" value="UniProtKB-EC"/>
</dbReference>
<comment type="similarity">
    <text evidence="2 8">Belongs to the short-chain dehydrogenases/reductases (SDR) family. FabI subfamily.</text>
</comment>
<dbReference type="GO" id="GO:0006633">
    <property type="term" value="P:fatty acid biosynthetic process"/>
    <property type="evidence" value="ECO:0007669"/>
    <property type="project" value="UniProtKB-KW"/>
</dbReference>
<evidence type="ECO:0000256" key="2">
    <source>
        <dbReference type="ARBA" id="ARBA00009233"/>
    </source>
</evidence>
<dbReference type="SUPFAM" id="SSF51735">
    <property type="entry name" value="NAD(P)-binding Rossmann-fold domains"/>
    <property type="match status" value="1"/>
</dbReference>
<feature type="binding site" evidence="10">
    <location>
        <position position="91"/>
    </location>
    <ligand>
        <name>NAD(+)</name>
        <dbReference type="ChEBI" id="CHEBI:57540"/>
    </ligand>
</feature>
<reference evidence="11" key="1">
    <citation type="submission" date="2015-08" db="EMBL/GenBank/DDBJ databases">
        <title>Svaricin biosynthetic gene cluster.</title>
        <authorList>
            <person name="Xu M."/>
            <person name="Wang Y."/>
            <person name="Liu M."/>
            <person name="Zhao Z."/>
            <person name="Xu L."/>
            <person name="Chen X."/>
            <person name="Gao G."/>
            <person name="Han D."/>
            <person name="Liu L."/>
            <person name="Huang S."/>
            <person name="He X."/>
            <person name="Lin S."/>
            <person name="Kang Q."/>
            <person name="Ou H."/>
            <person name="Zhou H."/>
            <person name="Pang X."/>
            <person name="Deng Z."/>
            <person name="Tao M."/>
        </authorList>
    </citation>
    <scope>NUCLEOTIDE SEQUENCE</scope>
    <source>
        <strain evidence="11">Snt24</strain>
    </source>
</reference>
<evidence type="ECO:0000256" key="6">
    <source>
        <dbReference type="ARBA" id="ARBA00023098"/>
    </source>
</evidence>
<evidence type="ECO:0000256" key="4">
    <source>
        <dbReference type="ARBA" id="ARBA00022832"/>
    </source>
</evidence>
<keyword evidence="3 8" id="KW-0444">Lipid biosynthesis</keyword>
<proteinExistence type="inferred from homology"/>
<name>A0A0U3J4A3_9ACTN</name>
<feature type="binding site" evidence="10">
    <location>
        <begin position="63"/>
        <end position="64"/>
    </location>
    <ligand>
        <name>NAD(+)</name>
        <dbReference type="ChEBI" id="CHEBI:57540"/>
    </ligand>
</feature>
<keyword evidence="6" id="KW-0443">Lipid metabolism</keyword>
<evidence type="ECO:0000256" key="9">
    <source>
        <dbReference type="PIRSR" id="PIRSR000094-2"/>
    </source>
</evidence>